<proteinExistence type="predicted"/>
<keyword evidence="3" id="KW-0812">Transmembrane</keyword>
<dbReference type="GO" id="GO:0006355">
    <property type="term" value="P:regulation of DNA-templated transcription"/>
    <property type="evidence" value="ECO:0007669"/>
    <property type="project" value="InterPro"/>
</dbReference>
<dbReference type="InterPro" id="IPR029787">
    <property type="entry name" value="Nucleotide_cyclase"/>
</dbReference>
<dbReference type="InterPro" id="IPR035965">
    <property type="entry name" value="PAS-like_dom_sf"/>
</dbReference>
<evidence type="ECO:0000256" key="2">
    <source>
        <dbReference type="ARBA" id="ARBA00034247"/>
    </source>
</evidence>
<feature type="transmembrane region" description="Helical" evidence="3">
    <location>
        <begin position="64"/>
        <end position="83"/>
    </location>
</feature>
<feature type="transmembrane region" description="Helical" evidence="3">
    <location>
        <begin position="32"/>
        <end position="52"/>
    </location>
</feature>
<dbReference type="CDD" id="cd01949">
    <property type="entry name" value="GGDEF"/>
    <property type="match status" value="1"/>
</dbReference>
<evidence type="ECO:0000313" key="5">
    <source>
        <dbReference type="EMBL" id="SLM14337.1"/>
    </source>
</evidence>
<evidence type="ECO:0000256" key="1">
    <source>
        <dbReference type="ARBA" id="ARBA00012528"/>
    </source>
</evidence>
<dbReference type="NCBIfam" id="TIGR00254">
    <property type="entry name" value="GGDEF"/>
    <property type="match status" value="1"/>
</dbReference>
<dbReference type="InterPro" id="IPR043128">
    <property type="entry name" value="Rev_trsase/Diguanyl_cyclase"/>
</dbReference>
<feature type="transmembrane region" description="Helical" evidence="3">
    <location>
        <begin position="148"/>
        <end position="166"/>
    </location>
</feature>
<dbReference type="SUPFAM" id="SSF55073">
    <property type="entry name" value="Nucleotide cyclase"/>
    <property type="match status" value="1"/>
</dbReference>
<dbReference type="PANTHER" id="PTHR45138">
    <property type="entry name" value="REGULATORY COMPONENTS OF SENSORY TRANSDUCTION SYSTEM"/>
    <property type="match status" value="1"/>
</dbReference>
<keyword evidence="3" id="KW-0472">Membrane</keyword>
<dbReference type="Gene3D" id="3.30.70.270">
    <property type="match status" value="1"/>
</dbReference>
<dbReference type="GO" id="GO:0052621">
    <property type="term" value="F:diguanylate cyclase activity"/>
    <property type="evidence" value="ECO:0007669"/>
    <property type="project" value="UniProtKB-EC"/>
</dbReference>
<dbReference type="InterPro" id="IPR050469">
    <property type="entry name" value="Diguanylate_Cyclase"/>
</dbReference>
<dbReference type="SMART" id="SM00267">
    <property type="entry name" value="GGDEF"/>
    <property type="match status" value="1"/>
</dbReference>
<dbReference type="EMBL" id="FWDM01000025">
    <property type="protein sequence ID" value="SLM14337.1"/>
    <property type="molecule type" value="Genomic_DNA"/>
</dbReference>
<dbReference type="Gene3D" id="3.30.450.20">
    <property type="entry name" value="PAS domain"/>
    <property type="match status" value="1"/>
</dbReference>
<feature type="transmembrane region" description="Helical" evidence="3">
    <location>
        <begin position="95"/>
        <end position="113"/>
    </location>
</feature>
<gene>
    <name evidence="5" type="ORF">SPIROBIBN47_310103</name>
</gene>
<dbReference type="Pfam" id="PF00990">
    <property type="entry name" value="GGDEF"/>
    <property type="match status" value="1"/>
</dbReference>
<evidence type="ECO:0000256" key="3">
    <source>
        <dbReference type="SAM" id="Phobius"/>
    </source>
</evidence>
<dbReference type="InterPro" id="IPR031621">
    <property type="entry name" value="HisKA_7TM"/>
</dbReference>
<keyword evidence="3" id="KW-1133">Transmembrane helix</keyword>
<dbReference type="PROSITE" id="PS50887">
    <property type="entry name" value="GGDEF"/>
    <property type="match status" value="1"/>
</dbReference>
<reference evidence="5" key="1">
    <citation type="submission" date="2017-02" db="EMBL/GenBank/DDBJ databases">
        <authorList>
            <person name="Regsiter A."/>
            <person name="William W."/>
        </authorList>
    </citation>
    <scope>NUCLEOTIDE SEQUENCE</scope>
    <source>
        <strain evidence="5">Bib</strain>
    </source>
</reference>
<dbReference type="Pfam" id="PF00989">
    <property type="entry name" value="PAS"/>
    <property type="match status" value="1"/>
</dbReference>
<protein>
    <recommendedName>
        <fullName evidence="1">diguanylate cyclase</fullName>
        <ecNumber evidence="1">2.7.7.65</ecNumber>
    </recommendedName>
</protein>
<dbReference type="PANTHER" id="PTHR45138:SF9">
    <property type="entry name" value="DIGUANYLATE CYCLASE DGCM-RELATED"/>
    <property type="match status" value="1"/>
</dbReference>
<feature type="transmembrane region" description="Helical" evidence="3">
    <location>
        <begin position="178"/>
        <end position="197"/>
    </location>
</feature>
<feature type="domain" description="GGDEF" evidence="4">
    <location>
        <begin position="374"/>
        <end position="506"/>
    </location>
</feature>
<dbReference type="Pfam" id="PF16927">
    <property type="entry name" value="HisKA_7TM"/>
    <property type="match status" value="1"/>
</dbReference>
<comment type="catalytic activity">
    <reaction evidence="2">
        <text>2 GTP = 3',3'-c-di-GMP + 2 diphosphate</text>
        <dbReference type="Rhea" id="RHEA:24898"/>
        <dbReference type="ChEBI" id="CHEBI:33019"/>
        <dbReference type="ChEBI" id="CHEBI:37565"/>
        <dbReference type="ChEBI" id="CHEBI:58805"/>
        <dbReference type="EC" id="2.7.7.65"/>
    </reaction>
</comment>
<dbReference type="CDD" id="cd00130">
    <property type="entry name" value="PAS"/>
    <property type="match status" value="1"/>
</dbReference>
<dbReference type="EC" id="2.7.7.65" evidence="1"/>
<dbReference type="SUPFAM" id="SSF55785">
    <property type="entry name" value="PYP-like sensor domain (PAS domain)"/>
    <property type="match status" value="1"/>
</dbReference>
<evidence type="ECO:0000259" key="4">
    <source>
        <dbReference type="PROSITE" id="PS50887"/>
    </source>
</evidence>
<feature type="transmembrane region" description="Helical" evidence="3">
    <location>
        <begin position="203"/>
        <end position="222"/>
    </location>
</feature>
<name>A0A3P3XK30_9SPIR</name>
<dbReference type="GO" id="GO:0043709">
    <property type="term" value="P:cell adhesion involved in single-species biofilm formation"/>
    <property type="evidence" value="ECO:0007669"/>
    <property type="project" value="TreeGrafter"/>
</dbReference>
<dbReference type="GO" id="GO:1902201">
    <property type="term" value="P:negative regulation of bacterial-type flagellum-dependent cell motility"/>
    <property type="evidence" value="ECO:0007669"/>
    <property type="project" value="TreeGrafter"/>
</dbReference>
<dbReference type="InterPro" id="IPR000014">
    <property type="entry name" value="PAS"/>
</dbReference>
<dbReference type="AlphaFoldDB" id="A0A3P3XK30"/>
<dbReference type="InterPro" id="IPR000160">
    <property type="entry name" value="GGDEF_dom"/>
</dbReference>
<organism evidence="5">
    <name type="scientific">uncultured spirochete</name>
    <dbReference type="NCBI Taxonomy" id="156406"/>
    <lineage>
        <taxon>Bacteria</taxon>
        <taxon>Pseudomonadati</taxon>
        <taxon>Spirochaetota</taxon>
        <taxon>Spirochaetia</taxon>
        <taxon>Spirochaetales</taxon>
        <taxon>environmental samples</taxon>
    </lineage>
</organism>
<dbReference type="GO" id="GO:0005886">
    <property type="term" value="C:plasma membrane"/>
    <property type="evidence" value="ECO:0007669"/>
    <property type="project" value="TreeGrafter"/>
</dbReference>
<dbReference type="FunFam" id="3.30.70.270:FF:000001">
    <property type="entry name" value="Diguanylate cyclase domain protein"/>
    <property type="match status" value="1"/>
</dbReference>
<accession>A0A3P3XK30</accession>
<dbReference type="InterPro" id="IPR013767">
    <property type="entry name" value="PAS_fold"/>
</dbReference>
<sequence length="506" mass="58010">MSIETLRTILYATSAIVGFLVIYSAARQKSHLARYFFFAALCAFLYIFGYASELGAHSLEEIRFWLKFEYFGLSFVSSFWFLLSWKLWYSRNPRFRMVVLVFVIPAITLFLVSTQEFQGLFYRSLRLSDIDGHHLAIIEKGPWYWVQLVYQSAFIIMSIILQWLSWRRRGGVFKSSGFWMFVSTLSLLPWIVIYQLGKSHNGIDLAPFGIALSIFFIAIAVLRYGTLSSEEVFLYSIFAGIDDGVVILDRDGRISDFNAAAQKIFPWLNSSSIGMPISDPADASLFNFDAPLKMEKVVELAGNKRYYQGRFTLIYEGRSVLGRVYFFRDITDSRRLTNRLRKLANFDALTSLYNRRRFMERAEKVLANAQRAWKNIALLMIDVDHFKNVNDRFGHAVGDRVLAAVGRIIRRRCKQKGFAGRYGGEEFVVLLRGAQREQALDIGEGIRRSIEGIAIEKRMIPVRVTVSIGVSSCSEKEGAYDLDELLMSADRALYLAKNRGRNRVEG</sequence>
<feature type="transmembrane region" description="Helical" evidence="3">
    <location>
        <begin position="6"/>
        <end position="25"/>
    </location>
</feature>